<keyword evidence="5" id="KW-0539">Nucleus</keyword>
<keyword evidence="3" id="KW-0863">Zinc-finger</keyword>
<dbReference type="GO" id="GO:0005634">
    <property type="term" value="C:nucleus"/>
    <property type="evidence" value="ECO:0007669"/>
    <property type="project" value="UniProtKB-SubCell"/>
</dbReference>
<organism evidence="6 7">
    <name type="scientific">Mytilus edulis</name>
    <name type="common">Blue mussel</name>
    <dbReference type="NCBI Taxonomy" id="6550"/>
    <lineage>
        <taxon>Eukaryota</taxon>
        <taxon>Metazoa</taxon>
        <taxon>Spiralia</taxon>
        <taxon>Lophotrochozoa</taxon>
        <taxon>Mollusca</taxon>
        <taxon>Bivalvia</taxon>
        <taxon>Autobranchia</taxon>
        <taxon>Pteriomorphia</taxon>
        <taxon>Mytilida</taxon>
        <taxon>Mytiloidea</taxon>
        <taxon>Mytilidae</taxon>
        <taxon>Mytilinae</taxon>
        <taxon>Mytilus</taxon>
    </lineage>
</organism>
<dbReference type="SUPFAM" id="SSF140996">
    <property type="entry name" value="Hermes dimerisation domain"/>
    <property type="match status" value="1"/>
</dbReference>
<keyword evidence="2" id="KW-0479">Metal-binding</keyword>
<dbReference type="InterPro" id="IPR052035">
    <property type="entry name" value="ZnF_BED_domain_contain"/>
</dbReference>
<name>A0A8S3VI43_MYTED</name>
<dbReference type="PANTHER" id="PTHR46481">
    <property type="entry name" value="ZINC FINGER BED DOMAIN-CONTAINING PROTEIN 4"/>
    <property type="match status" value="1"/>
</dbReference>
<dbReference type="InterPro" id="IPR012337">
    <property type="entry name" value="RNaseH-like_sf"/>
</dbReference>
<gene>
    <name evidence="6" type="ORF">MEDL_64856</name>
</gene>
<sequence length="190" mass="22198">MELECFCQRYPRKHRDVYIDTLKPKTEEQSTLIGFVKQTGNQKYHINDPKQKEATDALIQFIAGDLFPFATVESQNFRNFVEKLDPKFNLPSRKHLSSKRIHTKAKEVRQLLHDNLKKAGHICLTVDLWSNRSMKGFLGITAHYVLNWEMTSAMIACKRFKGRHTAENILHEYEECITSFDKYSGLIECE</sequence>
<keyword evidence="4" id="KW-0862">Zinc</keyword>
<comment type="subcellular location">
    <subcellularLocation>
        <location evidence="1">Nucleus</location>
    </subcellularLocation>
</comment>
<evidence type="ECO:0000256" key="1">
    <source>
        <dbReference type="ARBA" id="ARBA00004123"/>
    </source>
</evidence>
<protein>
    <submittedName>
        <fullName evidence="6">Uncharacterized protein</fullName>
    </submittedName>
</protein>
<evidence type="ECO:0000256" key="4">
    <source>
        <dbReference type="ARBA" id="ARBA00022833"/>
    </source>
</evidence>
<dbReference type="GO" id="GO:0008270">
    <property type="term" value="F:zinc ion binding"/>
    <property type="evidence" value="ECO:0007669"/>
    <property type="project" value="UniProtKB-KW"/>
</dbReference>
<evidence type="ECO:0000313" key="6">
    <source>
        <dbReference type="EMBL" id="CAG2253292.1"/>
    </source>
</evidence>
<dbReference type="PANTHER" id="PTHR46481:SF10">
    <property type="entry name" value="ZINC FINGER BED DOMAIN-CONTAINING PROTEIN 39"/>
    <property type="match status" value="1"/>
</dbReference>
<dbReference type="Proteomes" id="UP000683360">
    <property type="component" value="Unassembled WGS sequence"/>
</dbReference>
<keyword evidence="7" id="KW-1185">Reference proteome</keyword>
<accession>A0A8S3VI43</accession>
<dbReference type="SUPFAM" id="SSF53098">
    <property type="entry name" value="Ribonuclease H-like"/>
    <property type="match status" value="1"/>
</dbReference>
<comment type="caution">
    <text evidence="6">The sequence shown here is derived from an EMBL/GenBank/DDBJ whole genome shotgun (WGS) entry which is preliminary data.</text>
</comment>
<evidence type="ECO:0000256" key="3">
    <source>
        <dbReference type="ARBA" id="ARBA00022771"/>
    </source>
</evidence>
<dbReference type="EMBL" id="CAJPWZ010003148">
    <property type="protein sequence ID" value="CAG2253292.1"/>
    <property type="molecule type" value="Genomic_DNA"/>
</dbReference>
<reference evidence="6" key="1">
    <citation type="submission" date="2021-03" db="EMBL/GenBank/DDBJ databases">
        <authorList>
            <person name="Bekaert M."/>
        </authorList>
    </citation>
    <scope>NUCLEOTIDE SEQUENCE</scope>
</reference>
<proteinExistence type="predicted"/>
<evidence type="ECO:0000313" key="7">
    <source>
        <dbReference type="Proteomes" id="UP000683360"/>
    </source>
</evidence>
<evidence type="ECO:0000256" key="2">
    <source>
        <dbReference type="ARBA" id="ARBA00022723"/>
    </source>
</evidence>
<evidence type="ECO:0000256" key="5">
    <source>
        <dbReference type="ARBA" id="ARBA00023242"/>
    </source>
</evidence>
<dbReference type="AlphaFoldDB" id="A0A8S3VI43"/>
<dbReference type="OrthoDB" id="10046233at2759"/>